<evidence type="ECO:0000259" key="3">
    <source>
        <dbReference type="Pfam" id="PF00149"/>
    </source>
</evidence>
<dbReference type="InterPro" id="IPR019734">
    <property type="entry name" value="TPR_rpt"/>
</dbReference>
<dbReference type="Gene3D" id="3.60.21.10">
    <property type="match status" value="1"/>
</dbReference>
<dbReference type="Pfam" id="PF13374">
    <property type="entry name" value="TPR_10"/>
    <property type="match status" value="1"/>
</dbReference>
<name>A0A9X1PJF7_9BACT</name>
<dbReference type="InterPro" id="IPR004843">
    <property type="entry name" value="Calcineurin-like_PHP"/>
</dbReference>
<organism evidence="5 6">
    <name type="scientific">Dyadobacter chenwenxiniae</name>
    <dbReference type="NCBI Taxonomy" id="2906456"/>
    <lineage>
        <taxon>Bacteria</taxon>
        <taxon>Pseudomonadati</taxon>
        <taxon>Bacteroidota</taxon>
        <taxon>Cytophagia</taxon>
        <taxon>Cytophagales</taxon>
        <taxon>Spirosomataceae</taxon>
        <taxon>Dyadobacter</taxon>
    </lineage>
</organism>
<dbReference type="Gene3D" id="1.25.40.10">
    <property type="entry name" value="Tetratricopeptide repeat domain"/>
    <property type="match status" value="2"/>
</dbReference>
<dbReference type="InterPro" id="IPR011990">
    <property type="entry name" value="TPR-like_helical_dom_sf"/>
</dbReference>
<feature type="domain" description="NB-ARC" evidence="4">
    <location>
        <begin position="367"/>
        <end position="500"/>
    </location>
</feature>
<dbReference type="Proteomes" id="UP001139000">
    <property type="component" value="Unassembled WGS sequence"/>
</dbReference>
<evidence type="ECO:0000259" key="4">
    <source>
        <dbReference type="Pfam" id="PF00931"/>
    </source>
</evidence>
<evidence type="ECO:0000256" key="2">
    <source>
        <dbReference type="ARBA" id="ARBA00022803"/>
    </source>
</evidence>
<evidence type="ECO:0000313" key="5">
    <source>
        <dbReference type="EMBL" id="MCF0061475.1"/>
    </source>
</evidence>
<dbReference type="GO" id="GO:0016787">
    <property type="term" value="F:hydrolase activity"/>
    <property type="evidence" value="ECO:0007669"/>
    <property type="project" value="InterPro"/>
</dbReference>
<dbReference type="RefSeq" id="WP_234654786.1">
    <property type="nucleotide sequence ID" value="NZ_CP094997.1"/>
</dbReference>
<dbReference type="PANTHER" id="PTHR45641">
    <property type="entry name" value="TETRATRICOPEPTIDE REPEAT PROTEIN (AFU_ORTHOLOGUE AFUA_6G03870)"/>
    <property type="match status" value="1"/>
</dbReference>
<feature type="domain" description="Calcineurin-like phosphoesterase" evidence="3">
    <location>
        <begin position="5"/>
        <end position="251"/>
    </location>
</feature>
<dbReference type="Pfam" id="PF00931">
    <property type="entry name" value="NB-ARC"/>
    <property type="match status" value="1"/>
</dbReference>
<dbReference type="EMBL" id="JAJTTC010000001">
    <property type="protein sequence ID" value="MCF0061475.1"/>
    <property type="molecule type" value="Genomic_DNA"/>
</dbReference>
<dbReference type="SUPFAM" id="SSF52540">
    <property type="entry name" value="P-loop containing nucleoside triphosphate hydrolases"/>
    <property type="match status" value="1"/>
</dbReference>
<comment type="caution">
    <text evidence="5">The sequence shown here is derived from an EMBL/GenBank/DDBJ whole genome shotgun (WGS) entry which is preliminary data.</text>
</comment>
<dbReference type="SUPFAM" id="SSF48452">
    <property type="entry name" value="TPR-like"/>
    <property type="match status" value="1"/>
</dbReference>
<dbReference type="InterPro" id="IPR029052">
    <property type="entry name" value="Metallo-depent_PP-like"/>
</dbReference>
<dbReference type="Pfam" id="PF00149">
    <property type="entry name" value="Metallophos"/>
    <property type="match status" value="1"/>
</dbReference>
<evidence type="ECO:0000313" key="6">
    <source>
        <dbReference type="Proteomes" id="UP001139000"/>
    </source>
</evidence>
<dbReference type="PANTHER" id="PTHR45641:SF19">
    <property type="entry name" value="NEPHROCYSTIN-3"/>
    <property type="match status" value="1"/>
</dbReference>
<dbReference type="Gene3D" id="3.40.50.300">
    <property type="entry name" value="P-loop containing nucleotide triphosphate hydrolases"/>
    <property type="match status" value="1"/>
</dbReference>
<dbReference type="Pfam" id="PF13424">
    <property type="entry name" value="TPR_12"/>
    <property type="match status" value="2"/>
</dbReference>
<evidence type="ECO:0000256" key="1">
    <source>
        <dbReference type="ARBA" id="ARBA00022737"/>
    </source>
</evidence>
<dbReference type="GO" id="GO:0043531">
    <property type="term" value="F:ADP binding"/>
    <property type="evidence" value="ECO:0007669"/>
    <property type="project" value="InterPro"/>
</dbReference>
<sequence>MRKVILHLTDLHFGWDGNDVNRLAERKLCLNGLIKAISKLDVDWRPSIVCLSGDIGWKGIESDYIEAKQWLDKLLKIVGIGYDRVLVCSGNHDVERAKTGLLTTPKRLKDAQDLLKIPLSFEMHDVFQNFSMFCQTSGIFPYKVNSEDSTLWGERVVDGIRFVTLNSSWFCKDDNDKENLWIGQKLLNYLEANGQFPEVVGEKDALPTVVMMHHPFEWLNPEETHGFENKLNTKDYIAHRGHLLITGHEHGEARGLDRIAEGMYHSKGGATYSGGEYNNNARIFMFDGDNLVYRSLIYETGSPSREWRVTEPVSLALRTPIAGDEAFISCENSILKSAVIPKELTLIPIDYGEFFGRDEDLSNLTALLERSSKVVLMNGLGGIGKTTLAKRLVNKNRNRFDHIIWIGIAKAGLDSKHDNSINLKQAFLQNLLLFDNLKLPFIVEHETENAKFSRLMNAIKNLDGYNLLVIDNVGNEVDQHAIRAELPNPPSWKVLLTSKRKPSGYDVFELNKITLKASLELFFQSYKSPCSREKVIELLEEVDFHTLTVELLAKTLQAHYGTTSVEDLLTKIRSKQLDDPHFQRKIVTEHSEETEVFENLLAVFNVSNLSQPELQLLRRLTLLPPGIYDINNQLGVAFQRLSPEDLRTFHEAIHSLDVKGWIKVSGQSIEMHKMMHQMISYQEKITWEDAEPFVQFFTVSLNYDFHTVPKDAWGFVPFGEFLVDTLSTTEGLGFQDDIHALKNNLSAIYKDMGRFEDARKFMESSVEEAVNNLPKGHLSILKYKNTLALIYKNLEIFDKAENLSIQVLDETLQNSNESNKALMIFKSNLAVVYKSQGRSHEAIELFESASRDAIDVFGDESAEAALSFGKIATVLQDMQDYSKAAVLLENSLRILQKTLPAEHPHIAVTQSNLSFSYQKLERFEEAIELSKKSLKAAEDYFGTKHHTYITRMKNLGLAYSRSNQKGESLKILFDALALSNRVLGENHSIAHDIQKEINLVQRSRL</sequence>
<protein>
    <submittedName>
        <fullName evidence="5">Tetratricopeptide repeat protein</fullName>
    </submittedName>
</protein>
<keyword evidence="6" id="KW-1185">Reference proteome</keyword>
<gene>
    <name evidence="5" type="ORF">LXM26_08225</name>
</gene>
<dbReference type="SUPFAM" id="SSF56300">
    <property type="entry name" value="Metallo-dependent phosphatases"/>
    <property type="match status" value="1"/>
</dbReference>
<dbReference type="AlphaFoldDB" id="A0A9X1PJF7"/>
<accession>A0A9X1PJF7</accession>
<proteinExistence type="predicted"/>
<keyword evidence="1" id="KW-0677">Repeat</keyword>
<dbReference type="SMART" id="SM00028">
    <property type="entry name" value="TPR"/>
    <property type="match status" value="5"/>
</dbReference>
<keyword evidence="2" id="KW-0802">TPR repeat</keyword>
<reference evidence="5" key="1">
    <citation type="submission" date="2021-12" db="EMBL/GenBank/DDBJ databases">
        <title>Novel species in genus Dyadobacter.</title>
        <authorList>
            <person name="Ma C."/>
        </authorList>
    </citation>
    <scope>NUCLEOTIDE SEQUENCE</scope>
    <source>
        <strain evidence="5">LJ419</strain>
    </source>
</reference>
<dbReference type="InterPro" id="IPR027417">
    <property type="entry name" value="P-loop_NTPase"/>
</dbReference>
<dbReference type="InterPro" id="IPR002182">
    <property type="entry name" value="NB-ARC"/>
</dbReference>